<organism evidence="2 3">
    <name type="scientific">Agromyces terreus</name>
    <dbReference type="NCBI Taxonomy" id="424795"/>
    <lineage>
        <taxon>Bacteria</taxon>
        <taxon>Bacillati</taxon>
        <taxon>Actinomycetota</taxon>
        <taxon>Actinomycetes</taxon>
        <taxon>Micrococcales</taxon>
        <taxon>Microbacteriaceae</taxon>
        <taxon>Agromyces</taxon>
    </lineage>
</organism>
<keyword evidence="1" id="KW-0812">Transmembrane</keyword>
<gene>
    <name evidence="2" type="ORF">BJ978_001898</name>
</gene>
<evidence type="ECO:0000313" key="3">
    <source>
        <dbReference type="Proteomes" id="UP001139722"/>
    </source>
</evidence>
<feature type="transmembrane region" description="Helical" evidence="1">
    <location>
        <begin position="299"/>
        <end position="321"/>
    </location>
</feature>
<dbReference type="AlphaFoldDB" id="A0A9X2H5M8"/>
<sequence length="346" mass="37423">MTTLTERYVWAAARSVPESQREELSRDLAERIADTIDARIESGASDPESAERDALVELGHPATLAASYSDRPPMLIGPRYYFVWRRLLIFLESFIPATAAAASALGLVIAGGGWEVVGQAIGIGVTVAVHLAFWLTLVFALIERAGSGQWPGTGAAADGRGSAEADPLAWTPEQLPQLPESRRPHRRADLIATLVWLCIAAGLLLWQQFGVVWEDGERSAVPLLSPELWAFWIPYLYVLIALEAGFAVWIFRNDWSPASAVVNVVLNAAFAVPLIWLFVEGRLFSDEFLAVVSPHLDADAVRALSVLFVALVVGACLWDAIDGIVKAAKGGGRGTLSFPGNRSTRP</sequence>
<dbReference type="Proteomes" id="UP001139722">
    <property type="component" value="Unassembled WGS sequence"/>
</dbReference>
<name>A0A9X2H5M8_9MICO</name>
<keyword evidence="1" id="KW-1133">Transmembrane helix</keyword>
<evidence type="ECO:0000313" key="2">
    <source>
        <dbReference type="EMBL" id="MCP2371222.1"/>
    </source>
</evidence>
<feature type="transmembrane region" description="Helical" evidence="1">
    <location>
        <begin position="258"/>
        <end position="279"/>
    </location>
</feature>
<protein>
    <submittedName>
        <fullName evidence="2">Uncharacterized protein</fullName>
    </submittedName>
</protein>
<keyword evidence="3" id="KW-1185">Reference proteome</keyword>
<feature type="transmembrane region" description="Helical" evidence="1">
    <location>
        <begin position="229"/>
        <end position="251"/>
    </location>
</feature>
<dbReference type="EMBL" id="JAMZDY010000001">
    <property type="protein sequence ID" value="MCP2371222.1"/>
    <property type="molecule type" value="Genomic_DNA"/>
</dbReference>
<feature type="transmembrane region" description="Helical" evidence="1">
    <location>
        <begin position="190"/>
        <end position="209"/>
    </location>
</feature>
<evidence type="ECO:0000256" key="1">
    <source>
        <dbReference type="SAM" id="Phobius"/>
    </source>
</evidence>
<proteinExistence type="predicted"/>
<dbReference type="NCBIfam" id="NF038403">
    <property type="entry name" value="perm_prefix_1"/>
    <property type="match status" value="1"/>
</dbReference>
<comment type="caution">
    <text evidence="2">The sequence shown here is derived from an EMBL/GenBank/DDBJ whole genome shotgun (WGS) entry which is preliminary data.</text>
</comment>
<keyword evidence="1" id="KW-0472">Membrane</keyword>
<feature type="transmembrane region" description="Helical" evidence="1">
    <location>
        <begin position="87"/>
        <end position="114"/>
    </location>
</feature>
<reference evidence="2" key="1">
    <citation type="submission" date="2022-06" db="EMBL/GenBank/DDBJ databases">
        <title>Sequencing the genomes of 1000 actinobacteria strains.</title>
        <authorList>
            <person name="Klenk H.-P."/>
        </authorList>
    </citation>
    <scope>NUCLEOTIDE SEQUENCE</scope>
    <source>
        <strain evidence="2">DSM 22016</strain>
    </source>
</reference>
<accession>A0A9X2H5M8</accession>
<feature type="transmembrane region" description="Helical" evidence="1">
    <location>
        <begin position="120"/>
        <end position="142"/>
    </location>
</feature>
<dbReference type="InterPro" id="IPR047928">
    <property type="entry name" value="Perm_prefix_1"/>
</dbReference>
<dbReference type="RefSeq" id="WP_157000264.1">
    <property type="nucleotide sequence ID" value="NZ_JAMZDY010000001.1"/>
</dbReference>
<dbReference type="OrthoDB" id="3171769at2"/>